<evidence type="ECO:0000313" key="4">
    <source>
        <dbReference type="Proteomes" id="UP000886597"/>
    </source>
</evidence>
<sequence>MDKKIVIIGAGAAGIGMGITLTELGVRDFVILDKDEVGNSFKNWPQETRFITPSFTSNGFGMSDLNAISVDTSPAFTLGKERLSGKDYAKYLDLAAKEYQLPVFTNRKVQKIVKKKNGYLLETIQEEIFTEYLIFAMGEYSFPNKSWIAGGKEHGIHYGEVDSWRQFSGDQQTIIGGNESGIDAALNLAELGKKVTLYTNTTGLTAKKADPSIRLSPFTRQKFFDFKTNQAVKGEIQIYQDISIKEISRKAKKYNLITTDGHTLQVENQPILCTGFTNGAQILAPDLFLYQADEAQLNDFDESIISPNVFLIGPSVCNQGVVFCYIYKFRQRFAMIAEEIAKRSNDLSINQQRLSYYKDESFYLDDCQNCEVNCEC</sequence>
<dbReference type="Gene3D" id="3.50.50.60">
    <property type="entry name" value="FAD/NAD(P)-binding domain"/>
    <property type="match status" value="2"/>
</dbReference>
<dbReference type="PRINTS" id="PR00411">
    <property type="entry name" value="PNDRDTASEI"/>
</dbReference>
<dbReference type="GO" id="GO:0004497">
    <property type="term" value="F:monooxygenase activity"/>
    <property type="evidence" value="ECO:0007669"/>
    <property type="project" value="TreeGrafter"/>
</dbReference>
<keyword evidence="1" id="KW-0560">Oxidoreductase</keyword>
<proteinExistence type="predicted"/>
<dbReference type="EMBL" id="BKBQ01000004">
    <property type="protein sequence ID" value="GEQ53529.1"/>
    <property type="molecule type" value="Genomic_DNA"/>
</dbReference>
<dbReference type="InterPro" id="IPR036188">
    <property type="entry name" value="FAD/NAD-bd_sf"/>
</dbReference>
<evidence type="ECO:0000313" key="5">
    <source>
        <dbReference type="Proteomes" id="UP000886607"/>
    </source>
</evidence>
<dbReference type="PANTHER" id="PTHR43539">
    <property type="entry name" value="FLAVIN-BINDING MONOOXYGENASE-LIKE PROTEIN (AFU_ORTHOLOGUE AFUA_4G09220)"/>
    <property type="match status" value="1"/>
</dbReference>
<comment type="caution">
    <text evidence="3">The sequence shown here is derived from an EMBL/GenBank/DDBJ whole genome shotgun (WGS) entry which is preliminary data.</text>
</comment>
<gene>
    <name evidence="2" type="ORF">TK11N_03790</name>
    <name evidence="3" type="ORF">TK2N_03730</name>
</gene>
<dbReference type="InterPro" id="IPR050982">
    <property type="entry name" value="Auxin_biosynth/cation_transpt"/>
</dbReference>
<reference evidence="3" key="2">
    <citation type="journal article" date="2020" name="Int. Dairy J.">
        <title>Lactic acid bacterial diversity in Brie cheese focusing on salt concentration and pH of isolation medium and characterisation of halophilic and alkaliphilic lactic acid bacterial isolates.</title>
        <authorList>
            <person name="Unno R."/>
            <person name="Matsutani M."/>
            <person name="Suzuki T."/>
            <person name="Kodama K."/>
            <person name="Matsushita H."/>
            <person name="Yamasato K."/>
            <person name="Koizumi Y."/>
            <person name="Ishikawa M."/>
        </authorList>
    </citation>
    <scope>NUCLEOTIDE SEQUENCE</scope>
    <source>
        <strain evidence="3">7C1</strain>
        <strain evidence="2">8C4</strain>
    </source>
</reference>
<dbReference type="Pfam" id="PF13738">
    <property type="entry name" value="Pyr_redox_3"/>
    <property type="match status" value="1"/>
</dbReference>
<name>A0AAN4UBM4_9ENTE</name>
<evidence type="ECO:0008006" key="6">
    <source>
        <dbReference type="Google" id="ProtNLM"/>
    </source>
</evidence>
<dbReference type="RefSeq" id="WP_124005771.1">
    <property type="nucleotide sequence ID" value="NZ_BJYN01000003.1"/>
</dbReference>
<organism evidence="3 4">
    <name type="scientific">Tetragenococcus koreensis</name>
    <dbReference type="NCBI Taxonomy" id="290335"/>
    <lineage>
        <taxon>Bacteria</taxon>
        <taxon>Bacillati</taxon>
        <taxon>Bacillota</taxon>
        <taxon>Bacilli</taxon>
        <taxon>Lactobacillales</taxon>
        <taxon>Enterococcaceae</taxon>
        <taxon>Tetragenococcus</taxon>
    </lineage>
</organism>
<evidence type="ECO:0000313" key="2">
    <source>
        <dbReference type="EMBL" id="GEQ48527.1"/>
    </source>
</evidence>
<dbReference type="AlphaFoldDB" id="A0AAN4UBM4"/>
<dbReference type="GO" id="GO:0050660">
    <property type="term" value="F:flavin adenine dinucleotide binding"/>
    <property type="evidence" value="ECO:0007669"/>
    <property type="project" value="TreeGrafter"/>
</dbReference>
<accession>A0AAN4UBM4</accession>
<reference evidence="3" key="1">
    <citation type="submission" date="2019-08" db="EMBL/GenBank/DDBJ databases">
        <authorList>
            <person name="Ishikawa M."/>
            <person name="Suzuki T."/>
            <person name="Matsutani M."/>
        </authorList>
    </citation>
    <scope>NUCLEOTIDE SEQUENCE</scope>
    <source>
        <strain evidence="3">7C1</strain>
        <strain evidence="2">8C4</strain>
    </source>
</reference>
<dbReference type="Proteomes" id="UP000886597">
    <property type="component" value="Unassembled WGS sequence"/>
</dbReference>
<dbReference type="KEGG" id="tkr:C7K43_04505"/>
<dbReference type="Proteomes" id="UP000886607">
    <property type="component" value="Unassembled WGS sequence"/>
</dbReference>
<protein>
    <recommendedName>
        <fullName evidence="6">Pyridine nucleotide-disulfide oxidoreductase</fullName>
    </recommendedName>
</protein>
<dbReference type="SUPFAM" id="SSF51905">
    <property type="entry name" value="FAD/NAD(P)-binding domain"/>
    <property type="match status" value="2"/>
</dbReference>
<dbReference type="GeneID" id="69985200"/>
<evidence type="ECO:0000256" key="1">
    <source>
        <dbReference type="ARBA" id="ARBA00023002"/>
    </source>
</evidence>
<keyword evidence="5" id="KW-1185">Reference proteome</keyword>
<evidence type="ECO:0000313" key="3">
    <source>
        <dbReference type="EMBL" id="GEQ53529.1"/>
    </source>
</evidence>
<dbReference type="PANTHER" id="PTHR43539:SF89">
    <property type="entry name" value="NAD(P)-BINDING DOMAIN-CONTAINING PROTEIN"/>
    <property type="match status" value="1"/>
</dbReference>
<dbReference type="EMBL" id="BKBO01000004">
    <property type="protein sequence ID" value="GEQ48527.1"/>
    <property type="molecule type" value="Genomic_DNA"/>
</dbReference>